<feature type="domain" description="Transglycosylase SLT" evidence="7">
    <location>
        <begin position="535"/>
        <end position="647"/>
    </location>
</feature>
<dbReference type="GO" id="GO:0004553">
    <property type="term" value="F:hydrolase activity, hydrolyzing O-glycosyl compounds"/>
    <property type="evidence" value="ECO:0007669"/>
    <property type="project" value="InterPro"/>
</dbReference>
<dbReference type="GO" id="GO:0071555">
    <property type="term" value="P:cell wall organization"/>
    <property type="evidence" value="ECO:0007669"/>
    <property type="project" value="UniProtKB-KW"/>
</dbReference>
<evidence type="ECO:0000256" key="2">
    <source>
        <dbReference type="ARBA" id="ARBA00007734"/>
    </source>
</evidence>
<dbReference type="Pfam" id="PF01464">
    <property type="entry name" value="SLT"/>
    <property type="match status" value="1"/>
</dbReference>
<keyword evidence="9" id="KW-0326">Glycosidase</keyword>
<keyword evidence="6" id="KW-0961">Cell wall biogenesis/degradation</keyword>
<dbReference type="Proteomes" id="UP000094844">
    <property type="component" value="Unassembled WGS sequence"/>
</dbReference>
<dbReference type="PROSITE" id="PS00922">
    <property type="entry name" value="TRANSGLYCOSYLASE"/>
    <property type="match status" value="1"/>
</dbReference>
<evidence type="ECO:0000259" key="7">
    <source>
        <dbReference type="Pfam" id="PF01464"/>
    </source>
</evidence>
<gene>
    <name evidence="9" type="ORF">BN1044_02682</name>
</gene>
<comment type="similarity">
    <text evidence="2">Belongs to the transglycosylase Slt family.</text>
</comment>
<protein>
    <recommendedName>
        <fullName evidence="3">peptidoglycan lytic exotransglycosylase</fullName>
        <ecNumber evidence="3">4.2.2.n1</ecNumber>
    </recommendedName>
</protein>
<dbReference type="GO" id="GO:0016020">
    <property type="term" value="C:membrane"/>
    <property type="evidence" value="ECO:0007669"/>
    <property type="project" value="InterPro"/>
</dbReference>
<dbReference type="EMBL" id="FMIQ01000053">
    <property type="protein sequence ID" value="SCM53192.1"/>
    <property type="molecule type" value="Genomic_DNA"/>
</dbReference>
<dbReference type="EC" id="4.2.2.n1" evidence="3"/>
<evidence type="ECO:0000256" key="4">
    <source>
        <dbReference type="ARBA" id="ARBA00022729"/>
    </source>
</evidence>
<dbReference type="NCBIfam" id="NF008631">
    <property type="entry name" value="PRK11619.1"/>
    <property type="match status" value="1"/>
</dbReference>
<evidence type="ECO:0000256" key="6">
    <source>
        <dbReference type="ARBA" id="ARBA00023316"/>
    </source>
</evidence>
<dbReference type="Gene3D" id="1.10.530.10">
    <property type="match status" value="1"/>
</dbReference>
<keyword evidence="9" id="KW-0378">Hydrolase</keyword>
<dbReference type="GO" id="GO:0008933">
    <property type="term" value="F:peptidoglycan lytic transglycosylase activity"/>
    <property type="evidence" value="ECO:0007669"/>
    <property type="project" value="InterPro"/>
</dbReference>
<dbReference type="SUPFAM" id="SSF53955">
    <property type="entry name" value="Lysozyme-like"/>
    <property type="match status" value="1"/>
</dbReference>
<name>A0A1C6Z212_HAFAL</name>
<evidence type="ECO:0000256" key="5">
    <source>
        <dbReference type="ARBA" id="ARBA00023239"/>
    </source>
</evidence>
<dbReference type="Gene3D" id="1.10.1240.20">
    <property type="entry name" value="Lytic transglycosylase, superhelical linker domain"/>
    <property type="match status" value="1"/>
</dbReference>
<evidence type="ECO:0000313" key="10">
    <source>
        <dbReference type="Proteomes" id="UP000094844"/>
    </source>
</evidence>
<dbReference type="PANTHER" id="PTHR37423">
    <property type="entry name" value="SOLUBLE LYTIC MUREIN TRANSGLYCOSYLASE-RELATED"/>
    <property type="match status" value="1"/>
</dbReference>
<dbReference type="InterPro" id="IPR012289">
    <property type="entry name" value="Lytic_TGlycosylase_superhlx_L"/>
</dbReference>
<comment type="catalytic activity">
    <reaction evidence="1">
        <text>Exolytic cleavage of the (1-&gt;4)-beta-glycosidic linkage between N-acetylmuramic acid (MurNAc) and N-acetylglucosamine (GlcNAc) residues in peptidoglycan, from either the reducing or the non-reducing ends of the peptidoglycan chains, with concomitant formation of a 1,6-anhydrobond in the MurNAc residue.</text>
        <dbReference type="EC" id="4.2.2.n1"/>
    </reaction>
</comment>
<evidence type="ECO:0000259" key="8">
    <source>
        <dbReference type="Pfam" id="PF14718"/>
    </source>
</evidence>
<sequence>MPKIHYPFVFHPRLFMLVARQPKRKSCEERQGLTECSAKIAVYEWYRFKARKGEMVMADNLRAWGIGLCLVAVSGSSFADSLDAQRQRYLQVKQAWDSNQMMTVNQLMPTLRDYPLYPYLEYRQLTQDLGQATTIEIKDFIARNPTLPPAKSLPSRYVNELSRRQDWTGLLVFSPQPPKPIAARCNYYYAQYATGHQQIAWDGARDIWLSGQSLPTNCDKLFEAWKASGDQTPLTVLERMRLALKKGNNGLVSFLAKQLPPDYQTMGDALASLQADPRNVEAFARSVGPTDFTRDATEIAFSSLARQNADEARAMLPTLVRLQKIGDKQRQAMEDSIAWRLMGSDATTDDIRWRDNVIKNSNSASLIERRVRLALGNGNKQEIRTWLALLPQEVRNKDEWRYWNASVMIEDGKRSEGESILRSLTQQRGFYPMVAAQKLGITYPLQVEVADKPSSKLTNDPAIDRIRELMYWNMDNTARSEWVSLISSKSKPDQAALARYAFEQNWADLSVQATITAKLWDHLEERFPMAWPQQFRQATEDKGISQSYAMAIARQESAWNPKVQSPVGASGLMQVMPKTAEHTAQMFNLSNYVNSSQLLDPITNIQIGTSYLEYVYQSLGRNRILSSAAYNAGPSRVTTWLGNTGGRVDAVAFIESIPFSETRGYVKNVLAYDAYYRYFMKRPTKILTDAEWERRY</sequence>
<dbReference type="Pfam" id="PF14718">
    <property type="entry name" value="SLT_L"/>
    <property type="match status" value="1"/>
</dbReference>
<dbReference type="InterPro" id="IPR008939">
    <property type="entry name" value="Lytic_TGlycosylase_superhlx_U"/>
</dbReference>
<keyword evidence="5" id="KW-0456">Lyase</keyword>
<dbReference type="InterPro" id="IPR037061">
    <property type="entry name" value="Lytic_TGlycoase_superhlx_L_sf"/>
</dbReference>
<evidence type="ECO:0000256" key="3">
    <source>
        <dbReference type="ARBA" id="ARBA00012587"/>
    </source>
</evidence>
<feature type="domain" description="Lytic transglycosylase superhelical linker" evidence="8">
    <location>
        <begin position="457"/>
        <end position="523"/>
    </location>
</feature>
<dbReference type="GO" id="GO:0042597">
    <property type="term" value="C:periplasmic space"/>
    <property type="evidence" value="ECO:0007669"/>
    <property type="project" value="InterPro"/>
</dbReference>
<keyword evidence="4" id="KW-0732">Signal</keyword>
<dbReference type="PANTHER" id="PTHR37423:SF5">
    <property type="entry name" value="SOLUBLE LYTIC MUREIN TRANSGLYCOSYLASE"/>
    <property type="match status" value="1"/>
</dbReference>
<dbReference type="STRING" id="569.A6V27_10270"/>
<dbReference type="AlphaFoldDB" id="A0A1C6Z212"/>
<dbReference type="InterPro" id="IPR008258">
    <property type="entry name" value="Transglycosylase_SLT_dom_1"/>
</dbReference>
<evidence type="ECO:0000313" key="9">
    <source>
        <dbReference type="EMBL" id="SCM53192.1"/>
    </source>
</evidence>
<organism evidence="9 10">
    <name type="scientific">Hafnia alvei</name>
    <dbReference type="NCBI Taxonomy" id="569"/>
    <lineage>
        <taxon>Bacteria</taxon>
        <taxon>Pseudomonadati</taxon>
        <taxon>Pseudomonadota</taxon>
        <taxon>Gammaproteobacteria</taxon>
        <taxon>Enterobacterales</taxon>
        <taxon>Hafniaceae</taxon>
        <taxon>Hafnia</taxon>
    </lineage>
</organism>
<dbReference type="GO" id="GO:0000270">
    <property type="term" value="P:peptidoglycan metabolic process"/>
    <property type="evidence" value="ECO:0007669"/>
    <property type="project" value="InterPro"/>
</dbReference>
<dbReference type="SUPFAM" id="SSF48435">
    <property type="entry name" value="Bacterial muramidases"/>
    <property type="match status" value="1"/>
</dbReference>
<dbReference type="InterPro" id="IPR000189">
    <property type="entry name" value="Transglyc_AS"/>
</dbReference>
<dbReference type="InterPro" id="IPR023346">
    <property type="entry name" value="Lysozyme-like_dom_sf"/>
</dbReference>
<dbReference type="CDD" id="cd13401">
    <property type="entry name" value="Slt70-like"/>
    <property type="match status" value="1"/>
</dbReference>
<accession>A0A1C6Z212</accession>
<evidence type="ECO:0000256" key="1">
    <source>
        <dbReference type="ARBA" id="ARBA00001420"/>
    </source>
</evidence>
<dbReference type="Gene3D" id="1.25.20.10">
    <property type="entry name" value="Bacterial muramidases"/>
    <property type="match status" value="1"/>
</dbReference>
<reference evidence="9 10" key="1">
    <citation type="submission" date="2016-09" db="EMBL/GenBank/DDBJ databases">
        <authorList>
            <person name="Capua I."/>
            <person name="De Benedictis P."/>
            <person name="Joannis T."/>
            <person name="Lombin L.H."/>
            <person name="Cattoli G."/>
        </authorList>
    </citation>
    <scope>NUCLEOTIDE SEQUENCE [LARGE SCALE GENOMIC DNA]</scope>
    <source>
        <strain evidence="9 10">GB001</strain>
    </source>
</reference>
<proteinExistence type="inferred from homology"/>